<reference evidence="3" key="1">
    <citation type="journal article" date="2019" name="Int. J. Syst. Evol. Microbiol.">
        <title>The Global Catalogue of Microorganisms (GCM) 10K type strain sequencing project: providing services to taxonomists for standard genome sequencing and annotation.</title>
        <authorList>
            <consortium name="The Broad Institute Genomics Platform"/>
            <consortium name="The Broad Institute Genome Sequencing Center for Infectious Disease"/>
            <person name="Wu L."/>
            <person name="Ma J."/>
        </authorList>
    </citation>
    <scope>NUCLEOTIDE SEQUENCE [LARGE SCALE GENOMIC DNA]</scope>
    <source>
        <strain evidence="3">KCTC 52640</strain>
    </source>
</reference>
<feature type="transmembrane region" description="Helical" evidence="1">
    <location>
        <begin position="7"/>
        <end position="25"/>
    </location>
</feature>
<gene>
    <name evidence="2" type="ORF">ACFOSU_04055</name>
</gene>
<feature type="transmembrane region" description="Helical" evidence="1">
    <location>
        <begin position="202"/>
        <end position="221"/>
    </location>
</feature>
<protein>
    <submittedName>
        <fullName evidence="2">Bile acid:sodium symporter family protein</fullName>
    </submittedName>
</protein>
<keyword evidence="1" id="KW-0472">Membrane</keyword>
<dbReference type="PANTHER" id="PTHR18640">
    <property type="entry name" value="SOLUTE CARRIER FAMILY 10 MEMBER 7"/>
    <property type="match status" value="1"/>
</dbReference>
<feature type="transmembrane region" description="Helical" evidence="1">
    <location>
        <begin position="227"/>
        <end position="250"/>
    </location>
</feature>
<organism evidence="2 3">
    <name type="scientific">Salinisphaera aquimarina</name>
    <dbReference type="NCBI Taxonomy" id="2094031"/>
    <lineage>
        <taxon>Bacteria</taxon>
        <taxon>Pseudomonadati</taxon>
        <taxon>Pseudomonadota</taxon>
        <taxon>Gammaproteobacteria</taxon>
        <taxon>Salinisphaerales</taxon>
        <taxon>Salinisphaeraceae</taxon>
        <taxon>Salinisphaera</taxon>
    </lineage>
</organism>
<feature type="transmembrane region" description="Helical" evidence="1">
    <location>
        <begin position="100"/>
        <end position="120"/>
    </location>
</feature>
<dbReference type="PIRSF" id="PIRSF026166">
    <property type="entry name" value="UCP026166"/>
    <property type="match status" value="1"/>
</dbReference>
<dbReference type="Proteomes" id="UP001595462">
    <property type="component" value="Unassembled WGS sequence"/>
</dbReference>
<feature type="transmembrane region" description="Helical" evidence="1">
    <location>
        <begin position="63"/>
        <end position="88"/>
    </location>
</feature>
<proteinExistence type="predicted"/>
<sequence>MRNRIDPFTVILLGAIVVAAFAPARGGFADVLAWLGEIAIALLFFLHGAALSRASVREGATHWRLHLLILCITFVCFPLVVLPISALAPAWMPPALALGFLYLGALPSAVSSSIAFTAMAGGNVPAAICSAAASNVFGMMATPFVFMLLAQSSGGQTLAVGHALQEIILQLLVPFAAGQLLRPWLANLIDRHKHWTGRYDQIVILLIVYTAFSQFVASGFWRQLPASAIGFAVGLCALILAIMIAFSMFVSRRLGFSLGDEAAVVFCGSKKSLASGLPMANVLFAGNPALGMIILPIMVYNQIQIIVGAMVARRYERTLTARTDDDAAALKSPSA</sequence>
<dbReference type="Gene3D" id="1.20.1530.20">
    <property type="match status" value="1"/>
</dbReference>
<dbReference type="RefSeq" id="WP_380686715.1">
    <property type="nucleotide sequence ID" value="NZ_JBHRSS010000003.1"/>
</dbReference>
<keyword evidence="1" id="KW-1133">Transmembrane helix</keyword>
<feature type="transmembrane region" description="Helical" evidence="1">
    <location>
        <begin position="127"/>
        <end position="150"/>
    </location>
</feature>
<dbReference type="Pfam" id="PF13593">
    <property type="entry name" value="SBF_like"/>
    <property type="match status" value="1"/>
</dbReference>
<feature type="transmembrane region" description="Helical" evidence="1">
    <location>
        <begin position="290"/>
        <end position="312"/>
    </location>
</feature>
<feature type="transmembrane region" description="Helical" evidence="1">
    <location>
        <begin position="31"/>
        <end position="51"/>
    </location>
</feature>
<dbReference type="InterPro" id="IPR038770">
    <property type="entry name" value="Na+/solute_symporter_sf"/>
</dbReference>
<dbReference type="InterPro" id="IPR016833">
    <property type="entry name" value="Put_Na-Bile_cotransptr"/>
</dbReference>
<evidence type="ECO:0000256" key="1">
    <source>
        <dbReference type="SAM" id="Phobius"/>
    </source>
</evidence>
<name>A0ABV7EK06_9GAMM</name>
<dbReference type="EMBL" id="JBHRSS010000003">
    <property type="protein sequence ID" value="MFC3103057.1"/>
    <property type="molecule type" value="Genomic_DNA"/>
</dbReference>
<dbReference type="PANTHER" id="PTHR18640:SF5">
    <property type="entry name" value="SODIUM_BILE ACID COTRANSPORTER 7"/>
    <property type="match status" value="1"/>
</dbReference>
<evidence type="ECO:0000313" key="2">
    <source>
        <dbReference type="EMBL" id="MFC3103057.1"/>
    </source>
</evidence>
<keyword evidence="1" id="KW-0812">Transmembrane</keyword>
<keyword evidence="3" id="KW-1185">Reference proteome</keyword>
<accession>A0ABV7EK06</accession>
<evidence type="ECO:0000313" key="3">
    <source>
        <dbReference type="Proteomes" id="UP001595462"/>
    </source>
</evidence>
<comment type="caution">
    <text evidence="2">The sequence shown here is derived from an EMBL/GenBank/DDBJ whole genome shotgun (WGS) entry which is preliminary data.</text>
</comment>